<evidence type="ECO:0000256" key="2">
    <source>
        <dbReference type="ARBA" id="ARBA00023315"/>
    </source>
</evidence>
<dbReference type="PANTHER" id="PTHR43800:SF1">
    <property type="entry name" value="PEPTIDYL-LYSINE N-ACETYLTRANSFERASE YJAB"/>
    <property type="match status" value="1"/>
</dbReference>
<proteinExistence type="predicted"/>
<dbReference type="Gene3D" id="3.40.630.30">
    <property type="match status" value="1"/>
</dbReference>
<gene>
    <name evidence="4" type="ORF">KW868_14000</name>
</gene>
<dbReference type="EMBL" id="JAHWXT010000004">
    <property type="protein sequence ID" value="MCF0265561.1"/>
    <property type="molecule type" value="Genomic_DNA"/>
</dbReference>
<reference evidence="4" key="1">
    <citation type="submission" date="2021-07" db="EMBL/GenBank/DDBJ databases">
        <authorList>
            <person name="Fernandez M."/>
            <person name="Pereira P."/>
            <person name="Torres Tejerizo G.A."/>
            <person name="Gonzalez P."/>
            <person name="Agostini E."/>
        </authorList>
    </citation>
    <scope>NUCLEOTIDE SEQUENCE</scope>
    <source>
        <strain evidence="4">SFC 500-1A</strain>
    </source>
</reference>
<dbReference type="CDD" id="cd04301">
    <property type="entry name" value="NAT_SF"/>
    <property type="match status" value="1"/>
</dbReference>
<dbReference type="GO" id="GO:0016747">
    <property type="term" value="F:acyltransferase activity, transferring groups other than amino-acyl groups"/>
    <property type="evidence" value="ECO:0007669"/>
    <property type="project" value="InterPro"/>
</dbReference>
<dbReference type="InterPro" id="IPR000182">
    <property type="entry name" value="GNAT_dom"/>
</dbReference>
<dbReference type="PANTHER" id="PTHR43800">
    <property type="entry name" value="PEPTIDYL-LYSINE N-ACETYLTRANSFERASE YJAB"/>
    <property type="match status" value="1"/>
</dbReference>
<keyword evidence="1" id="KW-0808">Transferase</keyword>
<evidence type="ECO:0000259" key="3">
    <source>
        <dbReference type="PROSITE" id="PS51186"/>
    </source>
</evidence>
<dbReference type="AlphaFoldDB" id="A0A8X8GIV8"/>
<evidence type="ECO:0000256" key="1">
    <source>
        <dbReference type="ARBA" id="ARBA00022679"/>
    </source>
</evidence>
<dbReference type="SUPFAM" id="SSF55729">
    <property type="entry name" value="Acyl-CoA N-acyltransferases (Nat)"/>
    <property type="match status" value="1"/>
</dbReference>
<keyword evidence="2" id="KW-0012">Acyltransferase</keyword>
<comment type="caution">
    <text evidence="4">The sequence shown here is derived from an EMBL/GenBank/DDBJ whole genome shotgun (WGS) entry which is preliminary data.</text>
</comment>
<organism evidence="4 5">
    <name type="scientific">Acinetobacter guillouiae</name>
    <name type="common">Acinetobacter genomosp. 11</name>
    <dbReference type="NCBI Taxonomy" id="106649"/>
    <lineage>
        <taxon>Bacteria</taxon>
        <taxon>Pseudomonadati</taxon>
        <taxon>Pseudomonadota</taxon>
        <taxon>Gammaproteobacteria</taxon>
        <taxon>Moraxellales</taxon>
        <taxon>Moraxellaceae</taxon>
        <taxon>Acinetobacter</taxon>
    </lineage>
</organism>
<accession>A0A8X8GIV8</accession>
<dbReference type="Pfam" id="PF13508">
    <property type="entry name" value="Acetyltransf_7"/>
    <property type="match status" value="1"/>
</dbReference>
<dbReference type="PROSITE" id="PS51186">
    <property type="entry name" value="GNAT"/>
    <property type="match status" value="1"/>
</dbReference>
<sequence>MKYQLNFRTARISDITNLVDLINSAYRQQEGRSWTSESEIVTGDRINAKQLEQALAQDNFQLFVAELDEQIVACIGLTFTQHDVEIGTFCIAATLQNQGIGKCVLDFAEQYVHNKVLSNHCHFTHFVMWVLSVRHELIAYYQRRGYVQTGVVEDYPLNANVGIPVVDLHLIEMRKSVTSSISSN</sequence>
<feature type="domain" description="N-acetyltransferase" evidence="3">
    <location>
        <begin position="5"/>
        <end position="178"/>
    </location>
</feature>
<dbReference type="Proteomes" id="UP000887320">
    <property type="component" value="Unassembled WGS sequence"/>
</dbReference>
<dbReference type="InterPro" id="IPR016181">
    <property type="entry name" value="Acyl_CoA_acyltransferase"/>
</dbReference>
<name>A0A8X8GIV8_ACIGI</name>
<protein>
    <submittedName>
        <fullName evidence="4">GNAT family N-acetyltransferase</fullName>
    </submittedName>
</protein>
<evidence type="ECO:0000313" key="5">
    <source>
        <dbReference type="Proteomes" id="UP000887320"/>
    </source>
</evidence>
<evidence type="ECO:0000313" key="4">
    <source>
        <dbReference type="EMBL" id="MCF0265561.1"/>
    </source>
</evidence>